<dbReference type="SMART" id="SM00184">
    <property type="entry name" value="RING"/>
    <property type="match status" value="1"/>
</dbReference>
<keyword evidence="5" id="KW-0812">Transmembrane</keyword>
<dbReference type="Gene3D" id="3.30.40.10">
    <property type="entry name" value="Zinc/RING finger domain, C3HC4 (zinc finger)"/>
    <property type="match status" value="1"/>
</dbReference>
<evidence type="ECO:0000256" key="1">
    <source>
        <dbReference type="ARBA" id="ARBA00022723"/>
    </source>
</evidence>
<reference evidence="8" key="1">
    <citation type="submission" date="2025-08" db="UniProtKB">
        <authorList>
            <consortium name="RefSeq"/>
        </authorList>
    </citation>
    <scope>IDENTIFICATION</scope>
</reference>
<sequence>MCTSAVWHTQGTLGPSGYTEAAESPDDGRPECSICFSSYDNVFKTPKLLDCTHTFCLECLARILAGSEEFKKQVKTPGEGDAHISCPLCRHPTTVPRSGPPALVTSREVLGSLPQHLQQEEPVSMMGRRLCYLSPMRPTCICIDVGESKPEGEAAARQEDRRRYPSGCWRLCTNWRRLLLLVMFLVLLVAVVTWPLQCMITKHTLAGCFICNRTPPTTAPPDSEPLPGIGFPL</sequence>
<dbReference type="GO" id="GO:0061630">
    <property type="term" value="F:ubiquitin protein ligase activity"/>
    <property type="evidence" value="ECO:0007669"/>
    <property type="project" value="TreeGrafter"/>
</dbReference>
<keyword evidence="5" id="KW-0472">Membrane</keyword>
<dbReference type="InterPro" id="IPR001841">
    <property type="entry name" value="Znf_RING"/>
</dbReference>
<gene>
    <name evidence="8" type="primary">LOC105889185</name>
</gene>
<proteinExistence type="predicted"/>
<dbReference type="PANTHER" id="PTHR22791:SF4">
    <property type="entry name" value="RING FINGER PROTEIN 223"/>
    <property type="match status" value="1"/>
</dbReference>
<dbReference type="Proteomes" id="UP000515152">
    <property type="component" value="Chromosome 5"/>
</dbReference>
<keyword evidence="3" id="KW-0862">Zinc</keyword>
<evidence type="ECO:0000259" key="6">
    <source>
        <dbReference type="PROSITE" id="PS50089"/>
    </source>
</evidence>
<dbReference type="RefSeq" id="XP_012670437.2">
    <property type="nucleotide sequence ID" value="XM_012814983.3"/>
</dbReference>
<dbReference type="InterPro" id="IPR051435">
    <property type="entry name" value="RING_finger_E3_ubiq-ligases"/>
</dbReference>
<accession>A0A6P3VFR6</accession>
<dbReference type="GO" id="GO:0016567">
    <property type="term" value="P:protein ubiquitination"/>
    <property type="evidence" value="ECO:0007669"/>
    <property type="project" value="TreeGrafter"/>
</dbReference>
<protein>
    <submittedName>
        <fullName evidence="8">RING finger protein 223</fullName>
    </submittedName>
</protein>
<dbReference type="InterPro" id="IPR013083">
    <property type="entry name" value="Znf_RING/FYVE/PHD"/>
</dbReference>
<dbReference type="PANTHER" id="PTHR22791">
    <property type="entry name" value="RING-TYPE DOMAIN-CONTAINING PROTEIN"/>
    <property type="match status" value="1"/>
</dbReference>
<evidence type="ECO:0000256" key="3">
    <source>
        <dbReference type="ARBA" id="ARBA00022833"/>
    </source>
</evidence>
<evidence type="ECO:0000256" key="4">
    <source>
        <dbReference type="PROSITE-ProRule" id="PRU00175"/>
    </source>
</evidence>
<dbReference type="GO" id="GO:0008270">
    <property type="term" value="F:zinc ion binding"/>
    <property type="evidence" value="ECO:0007669"/>
    <property type="project" value="UniProtKB-KW"/>
</dbReference>
<keyword evidence="5" id="KW-1133">Transmembrane helix</keyword>
<dbReference type="PROSITE" id="PS00518">
    <property type="entry name" value="ZF_RING_1"/>
    <property type="match status" value="1"/>
</dbReference>
<dbReference type="PROSITE" id="PS50089">
    <property type="entry name" value="ZF_RING_2"/>
    <property type="match status" value="1"/>
</dbReference>
<evidence type="ECO:0000313" key="8">
    <source>
        <dbReference type="RefSeq" id="XP_012670437.2"/>
    </source>
</evidence>
<keyword evidence="7" id="KW-1185">Reference proteome</keyword>
<feature type="domain" description="RING-type" evidence="6">
    <location>
        <begin position="32"/>
        <end position="90"/>
    </location>
</feature>
<evidence type="ECO:0000256" key="2">
    <source>
        <dbReference type="ARBA" id="ARBA00022771"/>
    </source>
</evidence>
<dbReference type="Pfam" id="PF13445">
    <property type="entry name" value="zf-RING_UBOX"/>
    <property type="match status" value="1"/>
</dbReference>
<dbReference type="InterPro" id="IPR027370">
    <property type="entry name" value="Znf-RING_euk"/>
</dbReference>
<dbReference type="InterPro" id="IPR017907">
    <property type="entry name" value="Znf_RING_CS"/>
</dbReference>
<dbReference type="SUPFAM" id="SSF57850">
    <property type="entry name" value="RING/U-box"/>
    <property type="match status" value="1"/>
</dbReference>
<name>A0A6P3VFR6_CLUHA</name>
<evidence type="ECO:0000313" key="7">
    <source>
        <dbReference type="Proteomes" id="UP000515152"/>
    </source>
</evidence>
<organism evidence="7 8">
    <name type="scientific">Clupea harengus</name>
    <name type="common">Atlantic herring</name>
    <dbReference type="NCBI Taxonomy" id="7950"/>
    <lineage>
        <taxon>Eukaryota</taxon>
        <taxon>Metazoa</taxon>
        <taxon>Chordata</taxon>
        <taxon>Craniata</taxon>
        <taxon>Vertebrata</taxon>
        <taxon>Euteleostomi</taxon>
        <taxon>Actinopterygii</taxon>
        <taxon>Neopterygii</taxon>
        <taxon>Teleostei</taxon>
        <taxon>Clupei</taxon>
        <taxon>Clupeiformes</taxon>
        <taxon>Clupeoidei</taxon>
        <taxon>Clupeidae</taxon>
        <taxon>Clupea</taxon>
    </lineage>
</organism>
<evidence type="ECO:0000256" key="5">
    <source>
        <dbReference type="SAM" id="Phobius"/>
    </source>
</evidence>
<dbReference type="AlphaFoldDB" id="A0A6P3VFR6"/>
<dbReference type="GeneID" id="105889185"/>
<keyword evidence="1" id="KW-0479">Metal-binding</keyword>
<dbReference type="KEGG" id="char:105889185"/>
<dbReference type="OrthoDB" id="252722at2759"/>
<keyword evidence="2 4" id="KW-0863">Zinc-finger</keyword>
<feature type="transmembrane region" description="Helical" evidence="5">
    <location>
        <begin position="178"/>
        <end position="196"/>
    </location>
</feature>